<keyword evidence="3" id="KW-0723">Serine/threonine-protein kinase</keyword>
<proteinExistence type="inferred from homology"/>
<sequence>MDRFDIEEEPFAGGASGRVYNTRIRDSNKSVVIKKIPIPRNILSPRNVREISLLLELKHPNIVQLLEPVAVMEEQLCLVFECFGWDLQEHMQTKPERYPTLRKSFLQQMLEAVAFCHSKDVIHRDLKPANILVDTNANPPVVKVADFGLARGFITEASLSPEVVTFGYRAPELHLGAPYSTPIDIWSVGCIFFEMVTMKNLIPANCESEEMNRIFSIMGTPTEEIWPGVAELPLYSSDFRRYAPQDLETMVSDLEPAGVDLLRRMLTLDPSQRITAQNALGHAYFQDP</sequence>
<evidence type="ECO:0000256" key="5">
    <source>
        <dbReference type="ARBA" id="ARBA00022741"/>
    </source>
</evidence>
<protein>
    <recommendedName>
        <fullName evidence="2">cyclin-dependent kinase</fullName>
        <ecNumber evidence="2">2.7.11.22</ecNumber>
    </recommendedName>
</protein>
<dbReference type="GO" id="GO:0030332">
    <property type="term" value="F:cyclin binding"/>
    <property type="evidence" value="ECO:0007669"/>
    <property type="project" value="TreeGrafter"/>
</dbReference>
<dbReference type="GO" id="GO:0004693">
    <property type="term" value="F:cyclin-dependent protein serine/threonine kinase activity"/>
    <property type="evidence" value="ECO:0007669"/>
    <property type="project" value="UniProtKB-EC"/>
</dbReference>
<evidence type="ECO:0000313" key="9">
    <source>
        <dbReference type="EMBL" id="PIA46905.1"/>
    </source>
</evidence>
<dbReference type="GO" id="GO:0000307">
    <property type="term" value="C:cyclin-dependent protein kinase holoenzyme complex"/>
    <property type="evidence" value="ECO:0007669"/>
    <property type="project" value="TreeGrafter"/>
</dbReference>
<keyword evidence="4" id="KW-0808">Transferase</keyword>
<dbReference type="GO" id="GO:0005737">
    <property type="term" value="C:cytoplasm"/>
    <property type="evidence" value="ECO:0007669"/>
    <property type="project" value="TreeGrafter"/>
</dbReference>
<dbReference type="GO" id="GO:0007165">
    <property type="term" value="P:signal transduction"/>
    <property type="evidence" value="ECO:0007669"/>
    <property type="project" value="TreeGrafter"/>
</dbReference>
<evidence type="ECO:0000259" key="8">
    <source>
        <dbReference type="PROSITE" id="PS50011"/>
    </source>
</evidence>
<reference evidence="9 10" key="1">
    <citation type="submission" date="2017-09" db="EMBL/GenBank/DDBJ databases">
        <title>WGS assembly of Aquilegia coerulea Goldsmith.</title>
        <authorList>
            <person name="Hodges S."/>
            <person name="Kramer E."/>
            <person name="Nordborg M."/>
            <person name="Tomkins J."/>
            <person name="Borevitz J."/>
            <person name="Derieg N."/>
            <person name="Yan J."/>
            <person name="Mihaltcheva S."/>
            <person name="Hayes R.D."/>
            <person name="Rokhsar D."/>
        </authorList>
    </citation>
    <scope>NUCLEOTIDE SEQUENCE [LARGE SCALE GENOMIC DNA]</scope>
    <source>
        <strain evidence="10">cv. Goldsmith</strain>
    </source>
</reference>
<dbReference type="GO" id="GO:0010389">
    <property type="term" value="P:regulation of G2/M transition of mitotic cell cycle"/>
    <property type="evidence" value="ECO:0007669"/>
    <property type="project" value="TreeGrafter"/>
</dbReference>
<dbReference type="SMART" id="SM00220">
    <property type="entry name" value="S_TKc"/>
    <property type="match status" value="1"/>
</dbReference>
<dbReference type="Proteomes" id="UP000230069">
    <property type="component" value="Unassembled WGS sequence"/>
</dbReference>
<dbReference type="SUPFAM" id="SSF56112">
    <property type="entry name" value="Protein kinase-like (PK-like)"/>
    <property type="match status" value="1"/>
</dbReference>
<dbReference type="PROSITE" id="PS50011">
    <property type="entry name" value="PROTEIN_KINASE_DOM"/>
    <property type="match status" value="1"/>
</dbReference>
<dbReference type="EMBL" id="KZ305032">
    <property type="protein sequence ID" value="PIA46905.1"/>
    <property type="molecule type" value="Genomic_DNA"/>
</dbReference>
<keyword evidence="7" id="KW-0067">ATP-binding</keyword>
<evidence type="ECO:0000256" key="7">
    <source>
        <dbReference type="ARBA" id="ARBA00022840"/>
    </source>
</evidence>
<dbReference type="Gene3D" id="3.30.200.20">
    <property type="entry name" value="Phosphorylase Kinase, domain 1"/>
    <property type="match status" value="1"/>
</dbReference>
<keyword evidence="10" id="KW-1185">Reference proteome</keyword>
<dbReference type="InterPro" id="IPR050108">
    <property type="entry name" value="CDK"/>
</dbReference>
<evidence type="ECO:0000313" key="10">
    <source>
        <dbReference type="Proteomes" id="UP000230069"/>
    </source>
</evidence>
<dbReference type="PROSITE" id="PS00108">
    <property type="entry name" value="PROTEIN_KINASE_ST"/>
    <property type="match status" value="1"/>
</dbReference>
<dbReference type="OrthoDB" id="1732493at2759"/>
<dbReference type="Gene3D" id="1.10.510.10">
    <property type="entry name" value="Transferase(Phosphotransferase) domain 1"/>
    <property type="match status" value="1"/>
</dbReference>
<gene>
    <name evidence="9" type="ORF">AQUCO_01500441v1</name>
</gene>
<comment type="similarity">
    <text evidence="1">Belongs to the protein kinase superfamily. CMGC Ser/Thr protein kinase family. CDC2/CDKX subfamily.</text>
</comment>
<dbReference type="GO" id="GO:0010468">
    <property type="term" value="P:regulation of gene expression"/>
    <property type="evidence" value="ECO:0007669"/>
    <property type="project" value="TreeGrafter"/>
</dbReference>
<dbReference type="PANTHER" id="PTHR24056:SF254">
    <property type="entry name" value="CYCLIN-DEPENDENT KINASE 2"/>
    <property type="match status" value="1"/>
</dbReference>
<dbReference type="Pfam" id="PF00069">
    <property type="entry name" value="Pkinase"/>
    <property type="match status" value="1"/>
</dbReference>
<evidence type="ECO:0000256" key="3">
    <source>
        <dbReference type="ARBA" id="ARBA00022527"/>
    </source>
</evidence>
<name>A0A2G5DTT9_AQUCA</name>
<evidence type="ECO:0000256" key="1">
    <source>
        <dbReference type="ARBA" id="ARBA00006485"/>
    </source>
</evidence>
<dbReference type="EC" id="2.7.11.22" evidence="2"/>
<keyword evidence="5" id="KW-0547">Nucleotide-binding</keyword>
<organism evidence="9 10">
    <name type="scientific">Aquilegia coerulea</name>
    <name type="common">Rocky mountain columbine</name>
    <dbReference type="NCBI Taxonomy" id="218851"/>
    <lineage>
        <taxon>Eukaryota</taxon>
        <taxon>Viridiplantae</taxon>
        <taxon>Streptophyta</taxon>
        <taxon>Embryophyta</taxon>
        <taxon>Tracheophyta</taxon>
        <taxon>Spermatophyta</taxon>
        <taxon>Magnoliopsida</taxon>
        <taxon>Ranunculales</taxon>
        <taxon>Ranunculaceae</taxon>
        <taxon>Thalictroideae</taxon>
        <taxon>Aquilegia</taxon>
    </lineage>
</organism>
<dbReference type="FunFam" id="1.10.510.10:FF:000624">
    <property type="entry name" value="Mitogen-activated protein kinase"/>
    <property type="match status" value="1"/>
</dbReference>
<dbReference type="InterPro" id="IPR011009">
    <property type="entry name" value="Kinase-like_dom_sf"/>
</dbReference>
<evidence type="ECO:0000256" key="6">
    <source>
        <dbReference type="ARBA" id="ARBA00022777"/>
    </source>
</evidence>
<dbReference type="InterPro" id="IPR000719">
    <property type="entry name" value="Prot_kinase_dom"/>
</dbReference>
<dbReference type="AlphaFoldDB" id="A0A2G5DTT9"/>
<feature type="domain" description="Protein kinase" evidence="8">
    <location>
        <begin position="5"/>
        <end position="285"/>
    </location>
</feature>
<evidence type="ECO:0000256" key="2">
    <source>
        <dbReference type="ARBA" id="ARBA00012425"/>
    </source>
</evidence>
<dbReference type="GO" id="GO:0000082">
    <property type="term" value="P:G1/S transition of mitotic cell cycle"/>
    <property type="evidence" value="ECO:0007669"/>
    <property type="project" value="TreeGrafter"/>
</dbReference>
<dbReference type="GO" id="GO:0005524">
    <property type="term" value="F:ATP binding"/>
    <property type="evidence" value="ECO:0007669"/>
    <property type="project" value="UniProtKB-KW"/>
</dbReference>
<evidence type="ECO:0000256" key="4">
    <source>
        <dbReference type="ARBA" id="ARBA00022679"/>
    </source>
</evidence>
<dbReference type="GO" id="GO:0005634">
    <property type="term" value="C:nucleus"/>
    <property type="evidence" value="ECO:0007669"/>
    <property type="project" value="TreeGrafter"/>
</dbReference>
<dbReference type="PANTHER" id="PTHR24056">
    <property type="entry name" value="CELL DIVISION PROTEIN KINASE"/>
    <property type="match status" value="1"/>
</dbReference>
<accession>A0A2G5DTT9</accession>
<dbReference type="InterPro" id="IPR008271">
    <property type="entry name" value="Ser/Thr_kinase_AS"/>
</dbReference>
<keyword evidence="6" id="KW-0418">Kinase</keyword>